<name>A0A6P8WPN1_DROAB</name>
<keyword evidence="8" id="KW-0560">Oxidoreductase</keyword>
<evidence type="ECO:0000256" key="7">
    <source>
        <dbReference type="ARBA" id="ARBA00022964"/>
    </source>
</evidence>
<dbReference type="InterPro" id="IPR038492">
    <property type="entry name" value="GBBH-like_N_sf"/>
</dbReference>
<evidence type="ECO:0000256" key="2">
    <source>
        <dbReference type="ARBA" id="ARBA00001961"/>
    </source>
</evidence>
<gene>
    <name evidence="13" type="primary">LOC117568902</name>
</gene>
<dbReference type="RefSeq" id="XP_034105696.1">
    <property type="nucleotide sequence ID" value="XM_034249805.2"/>
</dbReference>
<evidence type="ECO:0000256" key="1">
    <source>
        <dbReference type="ARBA" id="ARBA00001954"/>
    </source>
</evidence>
<dbReference type="Pfam" id="PF02668">
    <property type="entry name" value="TauD"/>
    <property type="match status" value="1"/>
</dbReference>
<evidence type="ECO:0000256" key="3">
    <source>
        <dbReference type="ARBA" id="ARBA00005022"/>
    </source>
</evidence>
<dbReference type="FunFam" id="3.60.130.10:FF:000001">
    <property type="entry name" value="Trimethyllysine dioxygenase, mitochondrial"/>
    <property type="match status" value="1"/>
</dbReference>
<dbReference type="PANTHER" id="PTHR10696:SF33">
    <property type="entry name" value="GAMMA-BUTYROBETAINE DIOXYGENASE"/>
    <property type="match status" value="1"/>
</dbReference>
<evidence type="ECO:0000256" key="4">
    <source>
        <dbReference type="ARBA" id="ARBA00008654"/>
    </source>
</evidence>
<comment type="pathway">
    <text evidence="3">Amine and polyamine biosynthesis; carnitine biosynthesis.</text>
</comment>
<sequence length="389" mass="45443">MQVSRDLQQELVLLRASFEQPAMQFPEIWLRDNCQCPKCYMQQTRSRLPHGWNYLNTAVQVQQLSWCVAQQALHIEWNDGHQSSYTYSWLKERDFSPANRARYLRDFYRPEPRHWSGKQFALIQREFQYQELLSSDEVLLEWLHHLAVYGVALIKQAPLEADVLRKLCNRVGFMRRTTYGDEWSVRAQPGASNYAYLAAPLPLHTDMPYFEYKPGVTLLHTLEQSDSPGGWNLLSDAFHVADLLRQRHPRAFQVLCETPVDWADIGNDKELSFHNIWREPVINLDANGQYKRINHSIPQRDSHFSVAAGQVRPWYEAMALFIQLANAEACTFKTTPGDVLTFDNLRMVHGRTGYDDTDRNVRHIVGAFVDWDIAFSRWRVLRHAQGYCK</sequence>
<organism evidence="12 13">
    <name type="scientific">Drosophila albomicans</name>
    <name type="common">Fruit fly</name>
    <dbReference type="NCBI Taxonomy" id="7291"/>
    <lineage>
        <taxon>Eukaryota</taxon>
        <taxon>Metazoa</taxon>
        <taxon>Ecdysozoa</taxon>
        <taxon>Arthropoda</taxon>
        <taxon>Hexapoda</taxon>
        <taxon>Insecta</taxon>
        <taxon>Pterygota</taxon>
        <taxon>Neoptera</taxon>
        <taxon>Endopterygota</taxon>
        <taxon>Diptera</taxon>
        <taxon>Brachycera</taxon>
        <taxon>Muscomorpha</taxon>
        <taxon>Ephydroidea</taxon>
        <taxon>Drosophilidae</taxon>
        <taxon>Drosophila</taxon>
    </lineage>
</organism>
<feature type="domain" description="TauD/TfdA-like" evidence="10">
    <location>
        <begin position="125"/>
        <end position="367"/>
    </location>
</feature>
<evidence type="ECO:0000313" key="13">
    <source>
        <dbReference type="RefSeq" id="XP_034105696.1"/>
    </source>
</evidence>
<dbReference type="PANTHER" id="PTHR10696">
    <property type="entry name" value="GAMMA-BUTYROBETAINE HYDROXYLASE-RELATED"/>
    <property type="match status" value="1"/>
</dbReference>
<comment type="cofactor">
    <cofactor evidence="1">
        <name>Fe(2+)</name>
        <dbReference type="ChEBI" id="CHEBI:29033"/>
    </cofactor>
</comment>
<dbReference type="AlphaFoldDB" id="A0A6P8WPN1"/>
<dbReference type="SUPFAM" id="SSF51197">
    <property type="entry name" value="Clavaminate synthase-like"/>
    <property type="match status" value="1"/>
</dbReference>
<dbReference type="GO" id="GO:0045329">
    <property type="term" value="P:carnitine biosynthetic process"/>
    <property type="evidence" value="ECO:0007669"/>
    <property type="project" value="UniProtKB-UniPathway"/>
</dbReference>
<evidence type="ECO:0000256" key="9">
    <source>
        <dbReference type="ARBA" id="ARBA00023004"/>
    </source>
</evidence>
<protein>
    <submittedName>
        <fullName evidence="13">Gamma-butyrobetaine dioxygenase</fullName>
    </submittedName>
</protein>
<dbReference type="InterPro" id="IPR010376">
    <property type="entry name" value="GBBH-like_N"/>
</dbReference>
<dbReference type="UniPathway" id="UPA00118"/>
<evidence type="ECO:0000259" key="10">
    <source>
        <dbReference type="Pfam" id="PF02668"/>
    </source>
</evidence>
<dbReference type="GO" id="GO:0046872">
    <property type="term" value="F:metal ion binding"/>
    <property type="evidence" value="ECO:0007669"/>
    <property type="project" value="UniProtKB-KW"/>
</dbReference>
<dbReference type="Proteomes" id="UP000515160">
    <property type="component" value="Chromosome 3"/>
</dbReference>
<keyword evidence="9" id="KW-0408">Iron</keyword>
<comment type="similarity">
    <text evidence="4">Belongs to the gamma-BBH/TMLD family.</text>
</comment>
<keyword evidence="12" id="KW-1185">Reference proteome</keyword>
<dbReference type="InterPro" id="IPR003819">
    <property type="entry name" value="TauD/TfdA-like"/>
</dbReference>
<dbReference type="GO" id="GO:0005739">
    <property type="term" value="C:mitochondrion"/>
    <property type="evidence" value="ECO:0007669"/>
    <property type="project" value="TreeGrafter"/>
</dbReference>
<evidence type="ECO:0000259" key="11">
    <source>
        <dbReference type="Pfam" id="PF06155"/>
    </source>
</evidence>
<evidence type="ECO:0000256" key="5">
    <source>
        <dbReference type="ARBA" id="ARBA00022723"/>
    </source>
</evidence>
<keyword evidence="6" id="KW-0124">Carnitine biosynthesis</keyword>
<dbReference type="InterPro" id="IPR042098">
    <property type="entry name" value="TauD-like_sf"/>
</dbReference>
<dbReference type="OrthoDB" id="406634at2759"/>
<keyword evidence="5" id="KW-0479">Metal-binding</keyword>
<dbReference type="CDD" id="cd00250">
    <property type="entry name" value="CAS_like"/>
    <property type="match status" value="1"/>
</dbReference>
<reference evidence="13" key="1">
    <citation type="submission" date="2025-08" db="UniProtKB">
        <authorList>
            <consortium name="RefSeq"/>
        </authorList>
    </citation>
    <scope>IDENTIFICATION</scope>
    <source>
        <strain evidence="13">15112-1751.03</strain>
        <tissue evidence="13">Whole Adult</tissue>
    </source>
</reference>
<evidence type="ECO:0000256" key="8">
    <source>
        <dbReference type="ARBA" id="ARBA00023002"/>
    </source>
</evidence>
<evidence type="ECO:0000256" key="6">
    <source>
        <dbReference type="ARBA" id="ARBA00022873"/>
    </source>
</evidence>
<dbReference type="Gene3D" id="3.30.2020.30">
    <property type="match status" value="1"/>
</dbReference>
<dbReference type="Pfam" id="PF06155">
    <property type="entry name" value="GBBH-like_N"/>
    <property type="match status" value="1"/>
</dbReference>
<proteinExistence type="inferred from homology"/>
<dbReference type="FunFam" id="3.30.2020.30:FF:000002">
    <property type="entry name" value="Putative gamma-butyrobetaine dioxygenase"/>
    <property type="match status" value="1"/>
</dbReference>
<accession>A0A6P8WPN1</accession>
<dbReference type="GO" id="GO:0016706">
    <property type="term" value="F:2-oxoglutarate-dependent dioxygenase activity"/>
    <property type="evidence" value="ECO:0007669"/>
    <property type="project" value="UniProtKB-ARBA"/>
</dbReference>
<dbReference type="InterPro" id="IPR050411">
    <property type="entry name" value="AlphaKG_dependent_hydroxylases"/>
</dbReference>
<comment type="cofactor">
    <cofactor evidence="2">
        <name>L-ascorbate</name>
        <dbReference type="ChEBI" id="CHEBI:38290"/>
    </cofactor>
</comment>
<dbReference type="Gene3D" id="3.60.130.10">
    <property type="entry name" value="Clavaminate synthase-like"/>
    <property type="match status" value="1"/>
</dbReference>
<feature type="domain" description="Gamma-butyrobetaine hydroxylase-like N-terminal" evidence="11">
    <location>
        <begin position="19"/>
        <end position="90"/>
    </location>
</feature>
<dbReference type="GeneID" id="117568902"/>
<evidence type="ECO:0000313" key="12">
    <source>
        <dbReference type="Proteomes" id="UP000515160"/>
    </source>
</evidence>
<keyword evidence="7 13" id="KW-0223">Dioxygenase</keyword>